<accession>A0AAV4CHD4</accession>
<dbReference type="AlphaFoldDB" id="A0AAV4CHD4"/>
<evidence type="ECO:0000313" key="2">
    <source>
        <dbReference type="EMBL" id="GFO31205.1"/>
    </source>
</evidence>
<dbReference type="GO" id="GO:0016301">
    <property type="term" value="F:kinase activity"/>
    <property type="evidence" value="ECO:0007669"/>
    <property type="project" value="UniProtKB-KW"/>
</dbReference>
<gene>
    <name evidence="2" type="ORF">PoB_005771000</name>
</gene>
<evidence type="ECO:0000313" key="3">
    <source>
        <dbReference type="Proteomes" id="UP000735302"/>
    </source>
</evidence>
<name>A0AAV4CHD4_9GAST</name>
<protein>
    <submittedName>
        <fullName evidence="2">Calcium/calmodulin-dependent serine protein kinase 1</fullName>
    </submittedName>
</protein>
<feature type="compositionally biased region" description="Basic and acidic residues" evidence="1">
    <location>
        <begin position="64"/>
        <end position="73"/>
    </location>
</feature>
<dbReference type="EMBL" id="BLXT01006360">
    <property type="protein sequence ID" value="GFO31205.1"/>
    <property type="molecule type" value="Genomic_DNA"/>
</dbReference>
<feature type="region of interest" description="Disordered" evidence="1">
    <location>
        <begin position="53"/>
        <end position="73"/>
    </location>
</feature>
<keyword evidence="3" id="KW-1185">Reference proteome</keyword>
<sequence>MVSQTNGTWRRSNVACASQDSADLRELQMRPPPCPCSEALHFCLGGFDLELTTPTPRPDGNLKAYDRPVMDVP</sequence>
<organism evidence="2 3">
    <name type="scientific">Plakobranchus ocellatus</name>
    <dbReference type="NCBI Taxonomy" id="259542"/>
    <lineage>
        <taxon>Eukaryota</taxon>
        <taxon>Metazoa</taxon>
        <taxon>Spiralia</taxon>
        <taxon>Lophotrochozoa</taxon>
        <taxon>Mollusca</taxon>
        <taxon>Gastropoda</taxon>
        <taxon>Heterobranchia</taxon>
        <taxon>Euthyneura</taxon>
        <taxon>Panpulmonata</taxon>
        <taxon>Sacoglossa</taxon>
        <taxon>Placobranchoidea</taxon>
        <taxon>Plakobranchidae</taxon>
        <taxon>Plakobranchus</taxon>
    </lineage>
</organism>
<reference evidence="2 3" key="1">
    <citation type="journal article" date="2021" name="Elife">
        <title>Chloroplast acquisition without the gene transfer in kleptoplastic sea slugs, Plakobranchus ocellatus.</title>
        <authorList>
            <person name="Maeda T."/>
            <person name="Takahashi S."/>
            <person name="Yoshida T."/>
            <person name="Shimamura S."/>
            <person name="Takaki Y."/>
            <person name="Nagai Y."/>
            <person name="Toyoda A."/>
            <person name="Suzuki Y."/>
            <person name="Arimoto A."/>
            <person name="Ishii H."/>
            <person name="Satoh N."/>
            <person name="Nishiyama T."/>
            <person name="Hasebe M."/>
            <person name="Maruyama T."/>
            <person name="Minagawa J."/>
            <person name="Obokata J."/>
            <person name="Shigenobu S."/>
        </authorList>
    </citation>
    <scope>NUCLEOTIDE SEQUENCE [LARGE SCALE GENOMIC DNA]</scope>
</reference>
<dbReference type="Proteomes" id="UP000735302">
    <property type="component" value="Unassembled WGS sequence"/>
</dbReference>
<keyword evidence="2" id="KW-0808">Transferase</keyword>
<comment type="caution">
    <text evidence="2">The sequence shown here is derived from an EMBL/GenBank/DDBJ whole genome shotgun (WGS) entry which is preliminary data.</text>
</comment>
<keyword evidence="2" id="KW-0418">Kinase</keyword>
<evidence type="ECO:0000256" key="1">
    <source>
        <dbReference type="SAM" id="MobiDB-lite"/>
    </source>
</evidence>
<proteinExistence type="predicted"/>